<organism evidence="9 10">
    <name type="scientific">Kribbella antiqua</name>
    <dbReference type="NCBI Taxonomy" id="2512217"/>
    <lineage>
        <taxon>Bacteria</taxon>
        <taxon>Bacillati</taxon>
        <taxon>Actinomycetota</taxon>
        <taxon>Actinomycetes</taxon>
        <taxon>Propionibacteriales</taxon>
        <taxon>Kribbellaceae</taxon>
        <taxon>Kribbella</taxon>
    </lineage>
</organism>
<protein>
    <submittedName>
        <fullName evidence="9">Phospholipase D-like protein</fullName>
    </submittedName>
</protein>
<comment type="subcellular location">
    <subcellularLocation>
        <location evidence="1">Cell membrane</location>
        <topology evidence="1">Multi-pass membrane protein</topology>
    </subcellularLocation>
</comment>
<keyword evidence="5 7" id="KW-0472">Membrane</keyword>
<evidence type="ECO:0000256" key="7">
    <source>
        <dbReference type="SAM" id="Phobius"/>
    </source>
</evidence>
<reference evidence="9 10" key="1">
    <citation type="journal article" date="2015" name="Stand. Genomic Sci.">
        <title>Genomic Encyclopedia of Bacterial and Archaeal Type Strains, Phase III: the genomes of soil and plant-associated and newly described type strains.</title>
        <authorList>
            <person name="Whitman W.B."/>
            <person name="Woyke T."/>
            <person name="Klenk H.P."/>
            <person name="Zhou Y."/>
            <person name="Lilburn T.G."/>
            <person name="Beck B.J."/>
            <person name="De Vos P."/>
            <person name="Vandamme P."/>
            <person name="Eisen J.A."/>
            <person name="Garrity G."/>
            <person name="Hugenholtz P."/>
            <person name="Kyrpides N.C."/>
        </authorList>
    </citation>
    <scope>NUCLEOTIDE SEQUENCE [LARGE SCALE GENOMIC DNA]</scope>
    <source>
        <strain evidence="9 10">VKM Ac-2541</strain>
    </source>
</reference>
<evidence type="ECO:0000256" key="3">
    <source>
        <dbReference type="ARBA" id="ARBA00022692"/>
    </source>
</evidence>
<dbReference type="InterPro" id="IPR027379">
    <property type="entry name" value="CLS_N"/>
</dbReference>
<evidence type="ECO:0000259" key="8">
    <source>
        <dbReference type="Pfam" id="PF13396"/>
    </source>
</evidence>
<dbReference type="AlphaFoldDB" id="A0A4R2J3B5"/>
<keyword evidence="4 7" id="KW-1133">Transmembrane helix</keyword>
<dbReference type="RefSeq" id="WP_132144568.1">
    <property type="nucleotide sequence ID" value="NZ_SLWR01000001.1"/>
</dbReference>
<keyword evidence="3 7" id="KW-0812">Transmembrane</keyword>
<evidence type="ECO:0000313" key="9">
    <source>
        <dbReference type="EMBL" id="TCO52177.1"/>
    </source>
</evidence>
<evidence type="ECO:0000256" key="1">
    <source>
        <dbReference type="ARBA" id="ARBA00004651"/>
    </source>
</evidence>
<evidence type="ECO:0000256" key="6">
    <source>
        <dbReference type="SAM" id="MobiDB-lite"/>
    </source>
</evidence>
<feature type="transmembrane region" description="Helical" evidence="7">
    <location>
        <begin position="35"/>
        <end position="55"/>
    </location>
</feature>
<feature type="compositionally biased region" description="Basic and acidic residues" evidence="6">
    <location>
        <begin position="90"/>
        <end position="109"/>
    </location>
</feature>
<feature type="region of interest" description="Disordered" evidence="6">
    <location>
        <begin position="65"/>
        <end position="139"/>
    </location>
</feature>
<dbReference type="EMBL" id="SLWR01000001">
    <property type="protein sequence ID" value="TCO52177.1"/>
    <property type="molecule type" value="Genomic_DNA"/>
</dbReference>
<dbReference type="OrthoDB" id="3298527at2"/>
<name>A0A4R2J3B5_9ACTN</name>
<feature type="domain" description="Cardiolipin synthase N-terminal" evidence="8">
    <location>
        <begin position="12"/>
        <end position="54"/>
    </location>
</feature>
<proteinExistence type="predicted"/>
<evidence type="ECO:0000313" key="10">
    <source>
        <dbReference type="Proteomes" id="UP000295573"/>
    </source>
</evidence>
<gene>
    <name evidence="9" type="ORF">EV646_1011174</name>
</gene>
<feature type="compositionally biased region" description="Acidic residues" evidence="6">
    <location>
        <begin position="126"/>
        <end position="139"/>
    </location>
</feature>
<evidence type="ECO:0000256" key="5">
    <source>
        <dbReference type="ARBA" id="ARBA00023136"/>
    </source>
</evidence>
<dbReference type="PROSITE" id="PS51257">
    <property type="entry name" value="PROKAR_LIPOPROTEIN"/>
    <property type="match status" value="1"/>
</dbReference>
<evidence type="ECO:0000256" key="4">
    <source>
        <dbReference type="ARBA" id="ARBA00022989"/>
    </source>
</evidence>
<dbReference type="Pfam" id="PF13396">
    <property type="entry name" value="PLDc_N"/>
    <property type="match status" value="1"/>
</dbReference>
<dbReference type="GO" id="GO:0005886">
    <property type="term" value="C:plasma membrane"/>
    <property type="evidence" value="ECO:0007669"/>
    <property type="project" value="UniProtKB-SubCell"/>
</dbReference>
<evidence type="ECO:0000256" key="2">
    <source>
        <dbReference type="ARBA" id="ARBA00022475"/>
    </source>
</evidence>
<comment type="caution">
    <text evidence="9">The sequence shown here is derived from an EMBL/GenBank/DDBJ whole genome shotgun (WGS) entry which is preliminary data.</text>
</comment>
<accession>A0A4R2J3B5</accession>
<keyword evidence="10" id="KW-1185">Reference proteome</keyword>
<keyword evidence="2" id="KW-1003">Cell membrane</keyword>
<sequence>MVRFLPFLISLVLSVYALFSCIQTPDEDVPHLPKLVWIVLIVFVPFVGPIVWLITYRMQLARRESVVRPPKPSARPVAPDDDPDFLASLDRYRDPRTTVKPPETPKPDPEPEPADESDGKPKAPDTDSETSSETDDGKA</sequence>
<dbReference type="Proteomes" id="UP000295573">
    <property type="component" value="Unassembled WGS sequence"/>
</dbReference>